<proteinExistence type="predicted"/>
<sequence length="141" mass="16489">MLKQSTSKAKTLGWTVLVLEDDMALQNIILMQFQRSGMHVMTARSVKEALDLLQRLPTCDVFWVDHSLLGEESGLDFVIKIKKINAWRKTPIYVVTNNDGDDKKKRYLHYLKLGIDNYLTKYDHELKEIVQMIKKDIQKIH</sequence>
<dbReference type="GO" id="GO:0000160">
    <property type="term" value="P:phosphorelay signal transduction system"/>
    <property type="evidence" value="ECO:0007669"/>
    <property type="project" value="InterPro"/>
</dbReference>
<dbReference type="Gene3D" id="3.40.50.2300">
    <property type="match status" value="1"/>
</dbReference>
<feature type="modified residue" description="4-aspartylphosphate" evidence="2">
    <location>
        <position position="65"/>
    </location>
</feature>
<dbReference type="PANTHER" id="PTHR44591">
    <property type="entry name" value="STRESS RESPONSE REGULATOR PROTEIN 1"/>
    <property type="match status" value="1"/>
</dbReference>
<dbReference type="EMBL" id="MHKN01000022">
    <property type="protein sequence ID" value="OGY92187.1"/>
    <property type="molecule type" value="Genomic_DNA"/>
</dbReference>
<dbReference type="Proteomes" id="UP000177349">
    <property type="component" value="Unassembled WGS sequence"/>
</dbReference>
<gene>
    <name evidence="4" type="ORF">A3B31_00685</name>
</gene>
<organism evidence="4 5">
    <name type="scientific">Candidatus Komeilibacteria bacterium RIFCSPLOWO2_01_FULL_53_11</name>
    <dbReference type="NCBI Taxonomy" id="1798552"/>
    <lineage>
        <taxon>Bacteria</taxon>
        <taxon>Candidatus Komeiliibacteriota</taxon>
    </lineage>
</organism>
<dbReference type="PROSITE" id="PS50110">
    <property type="entry name" value="RESPONSE_REGULATORY"/>
    <property type="match status" value="1"/>
</dbReference>
<evidence type="ECO:0000259" key="3">
    <source>
        <dbReference type="PROSITE" id="PS50110"/>
    </source>
</evidence>
<dbReference type="InterPro" id="IPR001789">
    <property type="entry name" value="Sig_transdc_resp-reg_receiver"/>
</dbReference>
<evidence type="ECO:0000256" key="2">
    <source>
        <dbReference type="PROSITE-ProRule" id="PRU00169"/>
    </source>
</evidence>
<feature type="domain" description="Response regulatory" evidence="3">
    <location>
        <begin position="15"/>
        <end position="136"/>
    </location>
</feature>
<evidence type="ECO:0000313" key="5">
    <source>
        <dbReference type="Proteomes" id="UP000177349"/>
    </source>
</evidence>
<name>A0A1G2BVD5_9BACT</name>
<evidence type="ECO:0000256" key="1">
    <source>
        <dbReference type="ARBA" id="ARBA00022553"/>
    </source>
</evidence>
<reference evidence="4 5" key="1">
    <citation type="journal article" date="2016" name="Nat. Commun.">
        <title>Thousands of microbial genomes shed light on interconnected biogeochemical processes in an aquifer system.</title>
        <authorList>
            <person name="Anantharaman K."/>
            <person name="Brown C.T."/>
            <person name="Hug L.A."/>
            <person name="Sharon I."/>
            <person name="Castelle C.J."/>
            <person name="Probst A.J."/>
            <person name="Thomas B.C."/>
            <person name="Singh A."/>
            <person name="Wilkins M.J."/>
            <person name="Karaoz U."/>
            <person name="Brodie E.L."/>
            <person name="Williams K.H."/>
            <person name="Hubbard S.S."/>
            <person name="Banfield J.F."/>
        </authorList>
    </citation>
    <scope>NUCLEOTIDE SEQUENCE [LARGE SCALE GENOMIC DNA]</scope>
</reference>
<evidence type="ECO:0000313" key="4">
    <source>
        <dbReference type="EMBL" id="OGY92187.1"/>
    </source>
</evidence>
<dbReference type="Pfam" id="PF00072">
    <property type="entry name" value="Response_reg"/>
    <property type="match status" value="1"/>
</dbReference>
<comment type="caution">
    <text evidence="4">The sequence shown here is derived from an EMBL/GenBank/DDBJ whole genome shotgun (WGS) entry which is preliminary data.</text>
</comment>
<dbReference type="SMART" id="SM00448">
    <property type="entry name" value="REC"/>
    <property type="match status" value="1"/>
</dbReference>
<dbReference type="SUPFAM" id="SSF52172">
    <property type="entry name" value="CheY-like"/>
    <property type="match status" value="1"/>
</dbReference>
<keyword evidence="1 2" id="KW-0597">Phosphoprotein</keyword>
<dbReference type="AlphaFoldDB" id="A0A1G2BVD5"/>
<dbReference type="InterPro" id="IPR050595">
    <property type="entry name" value="Bact_response_regulator"/>
</dbReference>
<accession>A0A1G2BVD5</accession>
<protein>
    <recommendedName>
        <fullName evidence="3">Response regulatory domain-containing protein</fullName>
    </recommendedName>
</protein>
<dbReference type="PANTHER" id="PTHR44591:SF3">
    <property type="entry name" value="RESPONSE REGULATORY DOMAIN-CONTAINING PROTEIN"/>
    <property type="match status" value="1"/>
</dbReference>
<dbReference type="CDD" id="cd00156">
    <property type="entry name" value="REC"/>
    <property type="match status" value="1"/>
</dbReference>
<dbReference type="InterPro" id="IPR011006">
    <property type="entry name" value="CheY-like_superfamily"/>
</dbReference>